<reference evidence="2 3" key="1">
    <citation type="journal article" date="2019" name="Sci. Rep.">
        <title>A high-quality genome of Eragrostis curvula grass provides insights into Poaceae evolution and supports new strategies to enhance forage quality.</title>
        <authorList>
            <person name="Carballo J."/>
            <person name="Santos B.A.C.M."/>
            <person name="Zappacosta D."/>
            <person name="Garbus I."/>
            <person name="Selva J.P."/>
            <person name="Gallo C.A."/>
            <person name="Diaz A."/>
            <person name="Albertini E."/>
            <person name="Caccamo M."/>
            <person name="Echenique V."/>
        </authorList>
    </citation>
    <scope>NUCLEOTIDE SEQUENCE [LARGE SCALE GENOMIC DNA]</scope>
    <source>
        <strain evidence="3">cv. Victoria</strain>
        <tissue evidence="2">Leaf</tissue>
    </source>
</reference>
<dbReference type="PANTHER" id="PTHR32212">
    <property type="entry name" value="CYCLIN-LIKE F-BOX"/>
    <property type="match status" value="1"/>
</dbReference>
<proteinExistence type="predicted"/>
<keyword evidence="3" id="KW-1185">Reference proteome</keyword>
<dbReference type="EMBL" id="RWGY01000007">
    <property type="protein sequence ID" value="TVU38762.1"/>
    <property type="molecule type" value="Genomic_DNA"/>
</dbReference>
<dbReference type="Pfam" id="PF24758">
    <property type="entry name" value="LRR_At5g56370"/>
    <property type="match status" value="1"/>
</dbReference>
<protein>
    <recommendedName>
        <fullName evidence="1">F-box/LRR-repeat protein 15/At3g58940/PEG3-like LRR domain-containing protein</fullName>
    </recommendedName>
</protein>
<feature type="domain" description="F-box/LRR-repeat protein 15/At3g58940/PEG3-like LRR" evidence="1">
    <location>
        <begin position="419"/>
        <end position="517"/>
    </location>
</feature>
<dbReference type="PANTHER" id="PTHR32212:SF234">
    <property type="entry name" value="F-BOX_LRR-REPEAT PROTEIN 13-LIKE"/>
    <property type="match status" value="1"/>
</dbReference>
<dbReference type="Proteomes" id="UP000324897">
    <property type="component" value="Chromosome 4"/>
</dbReference>
<dbReference type="AlphaFoldDB" id="A0A5J9VQU4"/>
<evidence type="ECO:0000259" key="1">
    <source>
        <dbReference type="Pfam" id="PF24758"/>
    </source>
</evidence>
<name>A0A5J9VQU4_9POAL</name>
<organism evidence="2 3">
    <name type="scientific">Eragrostis curvula</name>
    <name type="common">weeping love grass</name>
    <dbReference type="NCBI Taxonomy" id="38414"/>
    <lineage>
        <taxon>Eukaryota</taxon>
        <taxon>Viridiplantae</taxon>
        <taxon>Streptophyta</taxon>
        <taxon>Embryophyta</taxon>
        <taxon>Tracheophyta</taxon>
        <taxon>Spermatophyta</taxon>
        <taxon>Magnoliopsida</taxon>
        <taxon>Liliopsida</taxon>
        <taxon>Poales</taxon>
        <taxon>Poaceae</taxon>
        <taxon>PACMAD clade</taxon>
        <taxon>Chloridoideae</taxon>
        <taxon>Eragrostideae</taxon>
        <taxon>Eragrostidinae</taxon>
        <taxon>Eragrostis</taxon>
    </lineage>
</organism>
<comment type="caution">
    <text evidence="2">The sequence shown here is derived from an EMBL/GenBank/DDBJ whole genome shotgun (WGS) entry which is preliminary data.</text>
</comment>
<dbReference type="InterPro" id="IPR055411">
    <property type="entry name" value="LRR_FXL15/At3g58940/PEG3-like"/>
</dbReference>
<evidence type="ECO:0000313" key="3">
    <source>
        <dbReference type="Proteomes" id="UP000324897"/>
    </source>
</evidence>
<sequence>MDEGRRRRRSEDRLSGLPDELLVGLRSVRAAARTSLLSRRWRHIWTQIPQLVLFNRDEPSPVLFLDYVDSALAIHSAPAIELLSILLPDTDSVPACRVAPWLRGASQRVVGTINVYVPRKMSRHDHVLREEEELEIPSCGGATRVLLNLDQRWRLRFQLGGLFVALSHLTIVSARVEGSDLSCLVSTICPCLESLFIGVSVILPTVSDVSMRTDSLQSLVFYANNTRCLEVIAPWLQQLTLCDVESHMISAPKLAKLHWNGNGHDPGRHEFADVPCYPQLLKINRKSVVASLLQRFDSVDELKLGITVPREGYRSFLNETDRLPKYDEAEYNAKRSMQPSAPTVLRPSSSSRSCYPAASRPATSYHGFAPPRSAWWALSPSMCVSCTHWPLRRKSSLHAACGGARTMLLNLNERWRLRLQPGRLFAALSHLIIESARVEGSDLSCLVSTQCPCLENLFVGVTLRTVSDVSMRSDSLQSLGFFVGNTRRLEVVYPRLKQLTVSNVEYHKISAPKLAKLDWNANVHDTRRHEFADVPRHLQLLKINRKSVVASMLQRNYVFVKL</sequence>
<dbReference type="Gramene" id="TVU38762">
    <property type="protein sequence ID" value="TVU38762"/>
    <property type="gene ID" value="EJB05_12148"/>
</dbReference>
<gene>
    <name evidence="2" type="ORF">EJB05_12148</name>
</gene>
<evidence type="ECO:0000313" key="2">
    <source>
        <dbReference type="EMBL" id="TVU38762.1"/>
    </source>
</evidence>
<accession>A0A5J9VQU4</accession>
<feature type="non-terminal residue" evidence="2">
    <location>
        <position position="1"/>
    </location>
</feature>